<sequence>MITSMQNKTIKELLKLKQKKYRKDYYLVETKHLVEEAIKAKQTDLVISTEPVDLGVENLVVSKEIMEKLAFTKTPQPIMARCFIQKNKILKEGKRYLILDYLQDPGNIGTLIRTALAFGIDQVILSNECVDLYNDKLLRSMQGAHFHLSCLYGDLKEIIPTLKEKGVCVVGSALENGRPIYEIQKQEKMAYVLGNEGNGMEKEIIDICDQIAYIPITTIESLNVAVAGSIMMYHFQGE</sequence>
<proteinExistence type="inferred from homology"/>
<dbReference type="GO" id="GO:0003723">
    <property type="term" value="F:RNA binding"/>
    <property type="evidence" value="ECO:0007669"/>
    <property type="project" value="InterPro"/>
</dbReference>
<dbReference type="Pfam" id="PF00588">
    <property type="entry name" value="SpoU_methylase"/>
    <property type="match status" value="1"/>
</dbReference>
<evidence type="ECO:0000256" key="3">
    <source>
        <dbReference type="ARBA" id="ARBA00022679"/>
    </source>
</evidence>
<dbReference type="InterPro" id="IPR051259">
    <property type="entry name" value="rRNA_Methyltransferase"/>
</dbReference>
<dbReference type="EMBL" id="PYLP01000024">
    <property type="protein sequence ID" value="PST36307.1"/>
    <property type="molecule type" value="Genomic_DNA"/>
</dbReference>
<evidence type="ECO:0000259" key="5">
    <source>
        <dbReference type="Pfam" id="PF22435"/>
    </source>
</evidence>
<gene>
    <name evidence="6" type="ORF">C7U55_12035</name>
</gene>
<dbReference type="InterPro" id="IPR001537">
    <property type="entry name" value="SpoU_MeTrfase"/>
</dbReference>
<dbReference type="GO" id="GO:0008173">
    <property type="term" value="F:RNA methyltransferase activity"/>
    <property type="evidence" value="ECO:0007669"/>
    <property type="project" value="InterPro"/>
</dbReference>
<keyword evidence="7" id="KW-1185">Reference proteome</keyword>
<evidence type="ECO:0000259" key="4">
    <source>
        <dbReference type="Pfam" id="PF00588"/>
    </source>
</evidence>
<dbReference type="InterPro" id="IPR029064">
    <property type="entry name" value="Ribosomal_eL30-like_sf"/>
</dbReference>
<feature type="domain" description="tRNA/rRNA methyltransferase SpoU type" evidence="4">
    <location>
        <begin position="96"/>
        <end position="233"/>
    </location>
</feature>
<comment type="similarity">
    <text evidence="1">Belongs to the class IV-like SAM-binding methyltransferase superfamily. RNA methyltransferase TrmH family.</text>
</comment>
<dbReference type="Pfam" id="PF22435">
    <property type="entry name" value="MRM3-like_sub_bind"/>
    <property type="match status" value="1"/>
</dbReference>
<dbReference type="GO" id="GO:0032259">
    <property type="term" value="P:methylation"/>
    <property type="evidence" value="ECO:0007669"/>
    <property type="project" value="UniProtKB-KW"/>
</dbReference>
<evidence type="ECO:0000313" key="6">
    <source>
        <dbReference type="EMBL" id="PST36307.1"/>
    </source>
</evidence>
<dbReference type="PANTHER" id="PTHR43191">
    <property type="entry name" value="RRNA METHYLTRANSFERASE 3"/>
    <property type="match status" value="1"/>
</dbReference>
<dbReference type="Gene3D" id="3.40.1280.10">
    <property type="match status" value="1"/>
</dbReference>
<dbReference type="InterPro" id="IPR053888">
    <property type="entry name" value="MRM3-like_sub_bind"/>
</dbReference>
<dbReference type="SUPFAM" id="SSF75217">
    <property type="entry name" value="alpha/beta knot"/>
    <property type="match status" value="1"/>
</dbReference>
<accession>A0A2T3FLZ9</accession>
<dbReference type="InterPro" id="IPR029026">
    <property type="entry name" value="tRNA_m1G_MTases_N"/>
</dbReference>
<dbReference type="CDD" id="cd18095">
    <property type="entry name" value="SpoU-like_rRNA-MTase"/>
    <property type="match status" value="1"/>
</dbReference>
<dbReference type="PANTHER" id="PTHR43191:SF2">
    <property type="entry name" value="RRNA METHYLTRANSFERASE 3, MITOCHONDRIAL"/>
    <property type="match status" value="1"/>
</dbReference>
<dbReference type="AlphaFoldDB" id="A0A2T3FLZ9"/>
<evidence type="ECO:0000256" key="2">
    <source>
        <dbReference type="ARBA" id="ARBA00022603"/>
    </source>
</evidence>
<organism evidence="6 7">
    <name type="scientific">Faecalibacillus faecis</name>
    <dbReference type="NCBI Taxonomy" id="1982628"/>
    <lineage>
        <taxon>Bacteria</taxon>
        <taxon>Bacillati</taxon>
        <taxon>Bacillota</taxon>
        <taxon>Erysipelotrichia</taxon>
        <taxon>Erysipelotrichales</taxon>
        <taxon>Coprobacillaceae</taxon>
        <taxon>Faecalibacillus</taxon>
    </lineage>
</organism>
<evidence type="ECO:0000256" key="1">
    <source>
        <dbReference type="ARBA" id="ARBA00007228"/>
    </source>
</evidence>
<feature type="domain" description="MRM3-like substrate binding" evidence="5">
    <location>
        <begin position="7"/>
        <end position="80"/>
    </location>
</feature>
<dbReference type="InterPro" id="IPR029028">
    <property type="entry name" value="Alpha/beta_knot_MTases"/>
</dbReference>
<protein>
    <submittedName>
        <fullName evidence="6">RNA methyltransferase</fullName>
    </submittedName>
</protein>
<dbReference type="Proteomes" id="UP000241201">
    <property type="component" value="Unassembled WGS sequence"/>
</dbReference>
<name>A0A2T3FLZ9_9FIRM</name>
<comment type="caution">
    <text evidence="6">The sequence shown here is derived from an EMBL/GenBank/DDBJ whole genome shotgun (WGS) entry which is preliminary data.</text>
</comment>
<reference evidence="7" key="1">
    <citation type="submission" date="2018-03" db="EMBL/GenBank/DDBJ databases">
        <title>Lachnoclostridium SNUG30370 gen.nov., sp.nov., isolated from human faeces.</title>
        <authorList>
            <person name="Seo B."/>
            <person name="Jeon K."/>
            <person name="Ko G."/>
        </authorList>
    </citation>
    <scope>NUCLEOTIDE SEQUENCE [LARGE SCALE GENOMIC DNA]</scope>
    <source>
        <strain evidence="7">SNUG30370</strain>
    </source>
</reference>
<dbReference type="GeneID" id="77471813"/>
<keyword evidence="3 6" id="KW-0808">Transferase</keyword>
<keyword evidence="2 6" id="KW-0489">Methyltransferase</keyword>
<dbReference type="RefSeq" id="WP_106988772.1">
    <property type="nucleotide sequence ID" value="NZ_PYLP01000024.1"/>
</dbReference>
<dbReference type="SUPFAM" id="SSF55315">
    <property type="entry name" value="L30e-like"/>
    <property type="match status" value="1"/>
</dbReference>
<dbReference type="GO" id="GO:0006396">
    <property type="term" value="P:RNA processing"/>
    <property type="evidence" value="ECO:0007669"/>
    <property type="project" value="InterPro"/>
</dbReference>
<dbReference type="Gene3D" id="3.30.1330.30">
    <property type="match status" value="1"/>
</dbReference>
<evidence type="ECO:0000313" key="7">
    <source>
        <dbReference type="Proteomes" id="UP000241201"/>
    </source>
</evidence>